<evidence type="ECO:0000313" key="4">
    <source>
        <dbReference type="EMBL" id="ANU57963.1"/>
    </source>
</evidence>
<dbReference type="KEGG" id="bcae:A4V03_10605"/>
<organism evidence="4 5">
    <name type="scientific">Bacteroides caecimuris</name>
    <dbReference type="NCBI Taxonomy" id="1796613"/>
    <lineage>
        <taxon>Bacteria</taxon>
        <taxon>Pseudomonadati</taxon>
        <taxon>Bacteroidota</taxon>
        <taxon>Bacteroidia</taxon>
        <taxon>Bacteroidales</taxon>
        <taxon>Bacteroidaceae</taxon>
        <taxon>Bacteroides</taxon>
    </lineage>
</organism>
<keyword evidence="5" id="KW-1185">Reference proteome</keyword>
<dbReference type="InterPro" id="IPR058849">
    <property type="entry name" value="Ulvan_lyase_2nd"/>
</dbReference>
<evidence type="ECO:0000256" key="1">
    <source>
        <dbReference type="SAM" id="MobiDB-lite"/>
    </source>
</evidence>
<dbReference type="Gene3D" id="1.50.10.100">
    <property type="entry name" value="Chondroitin AC/alginate lyase"/>
    <property type="match status" value="1"/>
</dbReference>
<dbReference type="OrthoDB" id="8732671at2"/>
<feature type="region of interest" description="Disordered" evidence="1">
    <location>
        <begin position="24"/>
        <end position="45"/>
    </location>
</feature>
<dbReference type="AlphaFoldDB" id="A0A1C7GZY8"/>
<dbReference type="InterPro" id="IPR058848">
    <property type="entry name" value="Ulvan_lyase_C"/>
</dbReference>
<dbReference type="Pfam" id="PF26374">
    <property type="entry name" value="Ulvan_lyaseC"/>
    <property type="match status" value="1"/>
</dbReference>
<feature type="domain" description="Endo-acting ulvan lyase C-terminal" evidence="2">
    <location>
        <begin position="796"/>
        <end position="884"/>
    </location>
</feature>
<dbReference type="EMBL" id="CP015401">
    <property type="protein sequence ID" value="ANU57963.1"/>
    <property type="molecule type" value="Genomic_DNA"/>
</dbReference>
<name>A0A1C7GZY8_9BACE</name>
<feature type="domain" description="Endo-acting ulvan lyase 2nd" evidence="3">
    <location>
        <begin position="349"/>
        <end position="460"/>
    </location>
</feature>
<dbReference type="Proteomes" id="UP000092631">
    <property type="component" value="Chromosome"/>
</dbReference>
<dbReference type="Pfam" id="PF26377">
    <property type="entry name" value="Ulvan_lyase_2nd"/>
    <property type="match status" value="1"/>
</dbReference>
<proteinExistence type="predicted"/>
<dbReference type="Gene3D" id="2.70.98.70">
    <property type="match status" value="1"/>
</dbReference>
<sequence length="922" mass="104044">MRQFLLGLCLLCLLNNASGQENGREIPLPEKMPQEHPRVLTTPDEKQDTWELIKKEKWAKDVFNKLKERTEVYTKLTDAQPAWLLFRLAMYWKSHATEVYVKGENYDHAGGEKAPYPTVRYTGTRGTAATHGRPKLADVVPYDDDENGNVTFCNNALPERPLESVHPSKTGRNIESLNREILGIACDAAFLYWMTDEEKFAKLAAGVFDTYMTGIYYRNVPIDLNHGHQQTLVGLTSFEVIHEDALHIVVPLYDFLYNYLRTNYPEKMDIYAGAFKKWADNIIANGVPHNNWDLLQARYIMNVGLVLEDNKEYADGKGREYYIDYVLNRSSIRQWSLTRLADYGFDSTTGIWAECPGYSSVVINDYANFANQFDNNLKYDLVKAMPVLSKAVAATPQYLFPNRMICGFGDTHPSYLNTNFFIRMIQNAQANGKTEQENYFTALLKCLNPEIDNEKGEKNNVRVSVNSFFEDKPLSLSPKVKAGKIEDYVSPLFYAPNVSWLVQRNGMHPRHSLMISLNASEGNHMHANGISMELYGKGYVLGPDAGIGLTLYSGLDYAEYYSQFPSHNTVCVDGISSYPVMKSNHSFDLLSCFPASAEPGKEFTSVTYSNVYFREPESRADQTRMMSIVTTSPETGYYVDVFRSRKERGGDKMHDYFYHNLGQVMTLTAADGTDLNLQPTEELAFAGAHLYGYSYLYDKKVAATSKDVKATFIIDMKDKGGDDIVMNLWMKGEPDREVFTALSPMTEGLSRTPGMPYNIKEQPTLTFVARQHGEAWTRPFVAVYEPSTKKEPSAIQSVSYFDAEETVLKDFAGICVKSKNRRTDYIFSLSDATQTATYRGMKVKADYAIISNEYAGNRTLFLGNGTQLVAPRVTVHTDQAGNVLLEKKQGKWYILSSVPCTVVINGKKIKSGITSQLTLLPV</sequence>
<dbReference type="InterPro" id="IPR008929">
    <property type="entry name" value="Chondroitin_lyas"/>
</dbReference>
<evidence type="ECO:0000313" key="5">
    <source>
        <dbReference type="Proteomes" id="UP000092631"/>
    </source>
</evidence>
<dbReference type="RefSeq" id="WP_065538902.1">
    <property type="nucleotide sequence ID" value="NZ_CAPDLJ010000095.1"/>
</dbReference>
<keyword evidence="4" id="KW-0378">Hydrolase</keyword>
<dbReference type="GO" id="GO:0016798">
    <property type="term" value="F:hydrolase activity, acting on glycosyl bonds"/>
    <property type="evidence" value="ECO:0007669"/>
    <property type="project" value="UniProtKB-KW"/>
</dbReference>
<evidence type="ECO:0000259" key="2">
    <source>
        <dbReference type="Pfam" id="PF26374"/>
    </source>
</evidence>
<protein>
    <submittedName>
        <fullName evidence="4">Six-hairpin glycosidase</fullName>
    </submittedName>
</protein>
<keyword evidence="4" id="KW-0326">Glycosidase</keyword>
<evidence type="ECO:0000259" key="3">
    <source>
        <dbReference type="Pfam" id="PF26377"/>
    </source>
</evidence>
<dbReference type="SUPFAM" id="SSF48230">
    <property type="entry name" value="Chondroitin AC/alginate lyase"/>
    <property type="match status" value="1"/>
</dbReference>
<gene>
    <name evidence="4" type="ORF">A4V03_10605</name>
</gene>
<reference evidence="5" key="1">
    <citation type="submission" date="2016-04" db="EMBL/GenBank/DDBJ databases">
        <title>Complete Genome Sequences of Twelve Strains of a Stable Defined Moderately Diverse Mouse Microbiota 2 (sDMDMm2).</title>
        <authorList>
            <person name="Uchimura Y."/>
            <person name="Wyss M."/>
            <person name="Brugiroux S."/>
            <person name="Limenitakis J.P."/>
            <person name="Stecher B."/>
            <person name="McCoy K.D."/>
            <person name="Macpherson A.J."/>
        </authorList>
    </citation>
    <scope>NUCLEOTIDE SEQUENCE [LARGE SCALE GENOMIC DNA]</scope>
    <source>
        <strain evidence="5">I48</strain>
    </source>
</reference>
<accession>A0A1C7GZY8</accession>
<dbReference type="GeneID" id="82187592"/>